<gene>
    <name evidence="1" type="ORF">M9H77_06105</name>
</gene>
<protein>
    <submittedName>
        <fullName evidence="1">Uncharacterized protein</fullName>
    </submittedName>
</protein>
<evidence type="ECO:0000313" key="2">
    <source>
        <dbReference type="Proteomes" id="UP001060085"/>
    </source>
</evidence>
<keyword evidence="2" id="KW-1185">Reference proteome</keyword>
<evidence type="ECO:0000313" key="1">
    <source>
        <dbReference type="EMBL" id="KAI5675155.1"/>
    </source>
</evidence>
<comment type="caution">
    <text evidence="1">The sequence shown here is derived from an EMBL/GenBank/DDBJ whole genome shotgun (WGS) entry which is preliminary data.</text>
</comment>
<dbReference type="EMBL" id="CM044702">
    <property type="protein sequence ID" value="KAI5675155.1"/>
    <property type="molecule type" value="Genomic_DNA"/>
</dbReference>
<dbReference type="Proteomes" id="UP001060085">
    <property type="component" value="Linkage Group LG02"/>
</dbReference>
<sequence length="222" mass="25812">MASRELGFFKFIANEECLDRIKIPPDWVKYNKGNLACAQIMLRDQYGNHWHVQTEKNYNDLFLGKGWKTFTKETHLKVGDFIVFCHDGPNVFDVVLCGPHMCEKEAIRENKVKNEKIGSSKAHDGESTRFGDFSKGQINEEMHCDLSKFILDLPECIRVEDPQGREWYTKLTTWTDGRLWYYGGWKDLSQANLLQPTDILVCEFVKGSEDNKHFIKVQILRA</sequence>
<accession>A0ACC0BR48</accession>
<name>A0ACC0BR48_CATRO</name>
<proteinExistence type="predicted"/>
<organism evidence="1 2">
    <name type="scientific">Catharanthus roseus</name>
    <name type="common">Madagascar periwinkle</name>
    <name type="synonym">Vinca rosea</name>
    <dbReference type="NCBI Taxonomy" id="4058"/>
    <lineage>
        <taxon>Eukaryota</taxon>
        <taxon>Viridiplantae</taxon>
        <taxon>Streptophyta</taxon>
        <taxon>Embryophyta</taxon>
        <taxon>Tracheophyta</taxon>
        <taxon>Spermatophyta</taxon>
        <taxon>Magnoliopsida</taxon>
        <taxon>eudicotyledons</taxon>
        <taxon>Gunneridae</taxon>
        <taxon>Pentapetalae</taxon>
        <taxon>asterids</taxon>
        <taxon>lamiids</taxon>
        <taxon>Gentianales</taxon>
        <taxon>Apocynaceae</taxon>
        <taxon>Rauvolfioideae</taxon>
        <taxon>Vinceae</taxon>
        <taxon>Catharanthinae</taxon>
        <taxon>Catharanthus</taxon>
    </lineage>
</organism>
<reference evidence="2" key="1">
    <citation type="journal article" date="2023" name="Nat. Plants">
        <title>Single-cell RNA sequencing provides a high-resolution roadmap for understanding the multicellular compartmentation of specialized metabolism.</title>
        <authorList>
            <person name="Sun S."/>
            <person name="Shen X."/>
            <person name="Li Y."/>
            <person name="Li Y."/>
            <person name="Wang S."/>
            <person name="Li R."/>
            <person name="Zhang H."/>
            <person name="Shen G."/>
            <person name="Guo B."/>
            <person name="Wei J."/>
            <person name="Xu J."/>
            <person name="St-Pierre B."/>
            <person name="Chen S."/>
            <person name="Sun C."/>
        </authorList>
    </citation>
    <scope>NUCLEOTIDE SEQUENCE [LARGE SCALE GENOMIC DNA]</scope>
</reference>